<dbReference type="PATRIC" id="fig|1094466.5.peg.2004"/>
<dbReference type="AlphaFoldDB" id="H8XVK6"/>
<dbReference type="InterPro" id="IPR017911">
    <property type="entry name" value="MacB-like_ATP-bd"/>
</dbReference>
<dbReference type="GO" id="GO:0016887">
    <property type="term" value="F:ATP hydrolysis activity"/>
    <property type="evidence" value="ECO:0007669"/>
    <property type="project" value="InterPro"/>
</dbReference>
<dbReference type="Gene3D" id="3.40.50.300">
    <property type="entry name" value="P-loop containing nucleotide triphosphate hydrolases"/>
    <property type="match status" value="1"/>
</dbReference>
<sequence>MSQPIIEIKGITRDFPLGSETVHVLKGINLVINKGEYVALMGPSGSGKSTLMNILGCLDTPTSGSYILNGKHVSEMDDNELAGIRNKEIGFVFQTFNLMPRTTALDNVALPMVYAGKSKEERTKRATEVLTQVGLSDRMDHKPNQLSGGQRQRVAVARALVNKPSIILADEPTGNLDSKTSIEIMKLFGEIHANGNTVILVTHEEDIAAHAHRIIRVKDGIIEKDEMMK</sequence>
<dbReference type="GO" id="GO:0005886">
    <property type="term" value="C:plasma membrane"/>
    <property type="evidence" value="ECO:0007669"/>
    <property type="project" value="TreeGrafter"/>
</dbReference>
<proteinExistence type="inferred from homology"/>
<dbReference type="SUPFAM" id="SSF52540">
    <property type="entry name" value="P-loop containing nucleoside triphosphate hydrolases"/>
    <property type="match status" value="1"/>
</dbReference>
<dbReference type="OrthoDB" id="9802264at2"/>
<dbReference type="PROSITE" id="PS00211">
    <property type="entry name" value="ABC_TRANSPORTER_1"/>
    <property type="match status" value="1"/>
</dbReference>
<dbReference type="InterPro" id="IPR017871">
    <property type="entry name" value="ABC_transporter-like_CS"/>
</dbReference>
<reference evidence="6 7" key="1">
    <citation type="journal article" date="2012" name="J. Bacteriol.">
        <title>Complete Genome Sequence of Flavobacterium indicum GPSTA100-9T, Isolated from Warm Spring Water.</title>
        <authorList>
            <person name="Barbier P."/>
            <person name="Houel A."/>
            <person name="Loux V."/>
            <person name="Poulain J."/>
            <person name="Bernardet J.F."/>
            <person name="Touchon M."/>
            <person name="Duchaud E."/>
        </authorList>
    </citation>
    <scope>NUCLEOTIDE SEQUENCE [LARGE SCALE GENOMIC DNA]</scope>
    <source>
        <strain evidence="7">DSM 17447 / CIP 109464 / GPTSA100-9</strain>
    </source>
</reference>
<dbReference type="eggNOG" id="COG1136">
    <property type="taxonomic scope" value="Bacteria"/>
</dbReference>
<evidence type="ECO:0000313" key="7">
    <source>
        <dbReference type="Proteomes" id="UP000007599"/>
    </source>
</evidence>
<dbReference type="Pfam" id="PF00005">
    <property type="entry name" value="ABC_tran"/>
    <property type="match status" value="1"/>
</dbReference>
<dbReference type="Proteomes" id="UP000007599">
    <property type="component" value="Chromosome I"/>
</dbReference>
<dbReference type="PANTHER" id="PTHR24220">
    <property type="entry name" value="IMPORT ATP-BINDING PROTEIN"/>
    <property type="match status" value="1"/>
</dbReference>
<dbReference type="SMART" id="SM00382">
    <property type="entry name" value="AAA"/>
    <property type="match status" value="1"/>
</dbReference>
<evidence type="ECO:0000259" key="5">
    <source>
        <dbReference type="PROSITE" id="PS50893"/>
    </source>
</evidence>
<evidence type="ECO:0000256" key="4">
    <source>
        <dbReference type="ARBA" id="ARBA00038388"/>
    </source>
</evidence>
<dbReference type="InterPro" id="IPR003439">
    <property type="entry name" value="ABC_transporter-like_ATP-bd"/>
</dbReference>
<dbReference type="RefSeq" id="WP_014389088.1">
    <property type="nucleotide sequence ID" value="NC_017025.1"/>
</dbReference>
<keyword evidence="7" id="KW-1185">Reference proteome</keyword>
<keyword evidence="1" id="KW-0813">Transport</keyword>
<dbReference type="STRING" id="1094466.KQS_10205"/>
<dbReference type="InterPro" id="IPR003593">
    <property type="entry name" value="AAA+_ATPase"/>
</dbReference>
<comment type="similarity">
    <text evidence="4">Belongs to the ABC transporter superfamily. Macrolide exporter (TC 3.A.1.122) family.</text>
</comment>
<evidence type="ECO:0000256" key="2">
    <source>
        <dbReference type="ARBA" id="ARBA00022741"/>
    </source>
</evidence>
<name>H8XVK6_FLAIG</name>
<dbReference type="GO" id="GO:0005524">
    <property type="term" value="F:ATP binding"/>
    <property type="evidence" value="ECO:0007669"/>
    <property type="project" value="UniProtKB-KW"/>
</dbReference>
<organism evidence="6 7">
    <name type="scientific">Flavobacterium indicum (strain DSM 17447 / CIP 109464 / GPTSA100-9)</name>
    <dbReference type="NCBI Taxonomy" id="1094466"/>
    <lineage>
        <taxon>Bacteria</taxon>
        <taxon>Pseudomonadati</taxon>
        <taxon>Bacteroidota</taxon>
        <taxon>Flavobacteriia</taxon>
        <taxon>Flavobacteriales</taxon>
        <taxon>Flavobacteriaceae</taxon>
        <taxon>Flavobacterium</taxon>
    </lineage>
</organism>
<evidence type="ECO:0000256" key="3">
    <source>
        <dbReference type="ARBA" id="ARBA00022840"/>
    </source>
</evidence>
<reference evidence="7" key="2">
    <citation type="submission" date="2012-03" db="EMBL/GenBank/DDBJ databases">
        <title>Complete genome sequence of Flavobacterium indicum GPTSA100-9T, isolated from warm spring water.</title>
        <authorList>
            <person name="Barbier P."/>
            <person name="Houel A."/>
            <person name="Loux V."/>
            <person name="Poulain J."/>
            <person name="Bernardet J.-F."/>
            <person name="Touchon M."/>
            <person name="Duchaud E."/>
        </authorList>
    </citation>
    <scope>NUCLEOTIDE SEQUENCE [LARGE SCALE GENOMIC DNA]</scope>
    <source>
        <strain evidence="7">DSM 17447 / CIP 109464 / GPTSA100-9</strain>
    </source>
</reference>
<protein>
    <submittedName>
        <fullName evidence="6">Probable ABC-type transport system, ATPase component</fullName>
    </submittedName>
</protein>
<keyword evidence="3" id="KW-0067">ATP-binding</keyword>
<dbReference type="InterPro" id="IPR015854">
    <property type="entry name" value="ABC_transpr_LolD-like"/>
</dbReference>
<dbReference type="FunFam" id="3.40.50.300:FF:000032">
    <property type="entry name" value="Export ABC transporter ATP-binding protein"/>
    <property type="match status" value="1"/>
</dbReference>
<evidence type="ECO:0000256" key="1">
    <source>
        <dbReference type="ARBA" id="ARBA00022448"/>
    </source>
</evidence>
<accession>H8XVK6</accession>
<dbReference type="KEGG" id="fin:KQS_10205"/>
<feature type="domain" description="ABC transporter" evidence="5">
    <location>
        <begin position="6"/>
        <end position="227"/>
    </location>
</feature>
<dbReference type="CDD" id="cd03255">
    <property type="entry name" value="ABC_MJ0796_LolCDE_FtsE"/>
    <property type="match status" value="1"/>
</dbReference>
<dbReference type="HOGENOM" id="CLU_000604_1_22_10"/>
<dbReference type="EMBL" id="HE774682">
    <property type="protein sequence ID" value="CCG53970.1"/>
    <property type="molecule type" value="Genomic_DNA"/>
</dbReference>
<dbReference type="PANTHER" id="PTHR24220:SF86">
    <property type="entry name" value="ABC TRANSPORTER ABCH.1"/>
    <property type="match status" value="1"/>
</dbReference>
<dbReference type="PROSITE" id="PS50893">
    <property type="entry name" value="ABC_TRANSPORTER_2"/>
    <property type="match status" value="1"/>
</dbReference>
<gene>
    <name evidence="6" type="ordered locus">KQS_10205</name>
</gene>
<keyword evidence="2" id="KW-0547">Nucleotide-binding</keyword>
<dbReference type="GO" id="GO:0098796">
    <property type="term" value="C:membrane protein complex"/>
    <property type="evidence" value="ECO:0007669"/>
    <property type="project" value="UniProtKB-ARBA"/>
</dbReference>
<dbReference type="InterPro" id="IPR027417">
    <property type="entry name" value="P-loop_NTPase"/>
</dbReference>
<evidence type="ECO:0000313" key="6">
    <source>
        <dbReference type="EMBL" id="CCG53970.1"/>
    </source>
</evidence>
<dbReference type="GO" id="GO:0022857">
    <property type="term" value="F:transmembrane transporter activity"/>
    <property type="evidence" value="ECO:0007669"/>
    <property type="project" value="UniProtKB-ARBA"/>
</dbReference>